<gene>
    <name evidence="1" type="ORF">E5333_03635</name>
</gene>
<dbReference type="CDD" id="cd11579">
    <property type="entry name" value="Glyco_tran_WbsX"/>
    <property type="match status" value="1"/>
</dbReference>
<protein>
    <submittedName>
        <fullName evidence="1">Lipopolysaccharide biosynthesis protein</fullName>
    </submittedName>
</protein>
<dbReference type="PANTHER" id="PTHR41244:SF1">
    <property type="entry name" value="GLYCOSYLTRANSFERASE"/>
    <property type="match status" value="1"/>
</dbReference>
<comment type="caution">
    <text evidence="1">The sequence shown here is derived from an EMBL/GenBank/DDBJ whole genome shotgun (WGS) entry which is preliminary data.</text>
</comment>
<dbReference type="RefSeq" id="WP_123612203.1">
    <property type="nucleotide sequence ID" value="NZ_CAMQSA010000004.1"/>
</dbReference>
<dbReference type="Pfam" id="PF14307">
    <property type="entry name" value="Glyco_tran_WbsX"/>
    <property type="match status" value="1"/>
</dbReference>
<accession>A0A4S1ZTB8</accession>
<proteinExistence type="predicted"/>
<evidence type="ECO:0000313" key="2">
    <source>
        <dbReference type="Proteomes" id="UP000306630"/>
    </source>
</evidence>
<dbReference type="AlphaFoldDB" id="A0A4S1ZTB8"/>
<evidence type="ECO:0000313" key="1">
    <source>
        <dbReference type="EMBL" id="TGY75611.1"/>
    </source>
</evidence>
<sequence length="367" mass="43216">MPKARVLALYLPQFHPTPENDKFWGKGFTEWTNVAKAKPLFPGHYQPHIPADLGFYDLRLPEVREAQADMAREAGIEGFMYWHYWFGNGKKTLERPFEEVLASGRPNFPFCLAWANHSWTTKTWKKGKGITRDHTIFEMDYSDDNDMIDHFYYCLPAFKDKRYVCIDGKPVFAIYSLWDFNKRKQFIETWQELAHKNGLSGIYFIAMTNGRHDETPDSYLNDGFDAINPTSMWIAEYKLRKNIIIKRGLVLLSKIFQIPIQGYNFEKAIPWLTGEEERRDNIFPTVICGYDRTPRAGKTGQFYYNYNPKTFRKHLKNVISHIAHKSFEHRVIILKSWNEWGEGNHLEPDLKYGHSFLNILKEETSNF</sequence>
<name>A0A4S1ZTB8_9BACT</name>
<dbReference type="PANTHER" id="PTHR41244">
    <property type="entry name" value="RHAMNAN SYNTHESIS F"/>
    <property type="match status" value="1"/>
</dbReference>
<reference evidence="1 2" key="1">
    <citation type="submission" date="2019-04" db="EMBL/GenBank/DDBJ databases">
        <title>Microbes associate with the intestines of laboratory mice.</title>
        <authorList>
            <person name="Navarre W."/>
            <person name="Wong E."/>
            <person name="Huang K."/>
            <person name="Tropini C."/>
            <person name="Ng K."/>
            <person name="Yu B."/>
        </authorList>
    </citation>
    <scope>NUCLEOTIDE SEQUENCE [LARGE SCALE GENOMIC DNA]</scope>
    <source>
        <strain evidence="1 2">NM06_A21</strain>
    </source>
</reference>
<dbReference type="EMBL" id="SRYD01000010">
    <property type="protein sequence ID" value="TGY75611.1"/>
    <property type="molecule type" value="Genomic_DNA"/>
</dbReference>
<dbReference type="InterPro" id="IPR032719">
    <property type="entry name" value="WbsX"/>
</dbReference>
<dbReference type="Proteomes" id="UP000306630">
    <property type="component" value="Unassembled WGS sequence"/>
</dbReference>
<dbReference type="Gene3D" id="3.20.20.80">
    <property type="entry name" value="Glycosidases"/>
    <property type="match status" value="1"/>
</dbReference>
<organism evidence="1 2">
    <name type="scientific">Muribaculum intestinale</name>
    <dbReference type="NCBI Taxonomy" id="1796646"/>
    <lineage>
        <taxon>Bacteria</taxon>
        <taxon>Pseudomonadati</taxon>
        <taxon>Bacteroidota</taxon>
        <taxon>Bacteroidia</taxon>
        <taxon>Bacteroidales</taxon>
        <taxon>Muribaculaceae</taxon>
        <taxon>Muribaculum</taxon>
    </lineage>
</organism>